<keyword evidence="2" id="KW-1185">Reference proteome</keyword>
<name>A0A1I6SW42_9FLAO</name>
<gene>
    <name evidence="1" type="ORF">SAMN04488006_0159</name>
</gene>
<reference evidence="2" key="1">
    <citation type="submission" date="2016-10" db="EMBL/GenBank/DDBJ databases">
        <authorList>
            <person name="Varghese N."/>
            <person name="Submissions S."/>
        </authorList>
    </citation>
    <scope>NUCLEOTIDE SEQUENCE [LARGE SCALE GENOMIC DNA]</scope>
    <source>
        <strain evidence="2">DSM 24450</strain>
    </source>
</reference>
<dbReference type="RefSeq" id="WP_090230646.1">
    <property type="nucleotide sequence ID" value="NZ_FOZP01000012.1"/>
</dbReference>
<proteinExistence type="predicted"/>
<dbReference type="AlphaFoldDB" id="A0A1I6SW42"/>
<evidence type="ECO:0000313" key="2">
    <source>
        <dbReference type="Proteomes" id="UP000199312"/>
    </source>
</evidence>
<dbReference type="Proteomes" id="UP000199312">
    <property type="component" value="Unassembled WGS sequence"/>
</dbReference>
<dbReference type="STRING" id="593133.SAMN04488006_0159"/>
<evidence type="ECO:0000313" key="1">
    <source>
        <dbReference type="EMBL" id="SFS81129.1"/>
    </source>
</evidence>
<sequence length="102" mass="12058">MKNCPNCKSEVDDHFELCWKCNYSFPDKEVVEIQDFTEQNIERKIDCLRCNIPMEKSGNFKFLEGARTGLFGNIFELLQNRESFDLYHCSECGKVEFFIPKK</sequence>
<evidence type="ECO:0008006" key="3">
    <source>
        <dbReference type="Google" id="ProtNLM"/>
    </source>
</evidence>
<protein>
    <recommendedName>
        <fullName evidence="3">Double zinc ribbon</fullName>
    </recommendedName>
</protein>
<accession>A0A1I6SW42</accession>
<organism evidence="1 2">
    <name type="scientific">Lutibacter maritimus</name>
    <dbReference type="NCBI Taxonomy" id="593133"/>
    <lineage>
        <taxon>Bacteria</taxon>
        <taxon>Pseudomonadati</taxon>
        <taxon>Bacteroidota</taxon>
        <taxon>Flavobacteriia</taxon>
        <taxon>Flavobacteriales</taxon>
        <taxon>Flavobacteriaceae</taxon>
        <taxon>Lutibacter</taxon>
    </lineage>
</organism>
<dbReference type="EMBL" id="FOZP01000012">
    <property type="protein sequence ID" value="SFS81129.1"/>
    <property type="molecule type" value="Genomic_DNA"/>
</dbReference>
<dbReference type="OrthoDB" id="6293663at2"/>